<evidence type="ECO:0000259" key="10">
    <source>
        <dbReference type="PROSITE" id="PS50221"/>
    </source>
</evidence>
<dbReference type="Pfam" id="PF17811">
    <property type="entry name" value="JHD"/>
    <property type="match status" value="1"/>
</dbReference>
<evidence type="ECO:0000259" key="13">
    <source>
        <dbReference type="PROSITE" id="PS51184"/>
    </source>
</evidence>
<feature type="region of interest" description="Disordered" evidence="7">
    <location>
        <begin position="1163"/>
        <end position="1189"/>
    </location>
</feature>
<sequence>MSDDTKCIKEAFYTSVKKRRNWHRHDYSEIDDGSKAVQAGTVAFIKELKTRKFKEGNLVLKLENGKDLRVENFEKSGFNRPILIANKDGLGMVVPDKNFTVMDVERCVGSMRELDVIDVCRQEDQRMRMREWTEYYMKPIKKKILNVISLEFSNTSLTQLVHAPAFVREMDWANHAWPTDLPEDSPHKKPLVQKYCLMGVKNSYTDFHVDFGGTSVWYHVLKGEKVFYFVEPTEENFNQYEKWVSSARQSEVFFGDMAKQCYKCAVKPGQTLLIPTGWIHSVFTPIDSLVFGGNFLCTYNIDLQLRVYKLERQLKTPDKFLHPCFETMNWYAAVYLLDKLKAALESGRKPLDSLVKGLNSLVAVLKVWSTKGEAFSKLHKFFIPDSVSPSKLIKSITKELKKTEKSGKTSRPSTPKLDENNQRQSESPVPSSFMDGSLPRLKIKAPKPDNYGDHSSNNSKELLRCELDDNKPVIRIANTGMDLKRKADALSSSLPALKLKIPRTQESQRPDADFAGGNGQFSESANSSLKLVLSNGKIVSNKNNNRSSGKTTGKKLHPLLRHAAEEDNHPVESLYSCSPSNEGPLRLKLSMNNSSNKNTAFSPNSTDSNSDISDSEFDYSMGGTPSLIPVQSRTTKGSMEGTRGLQATESDPRTLQPIAGLDWTSSADSREEIEAAKTLLFGLSAGAGISALGNASTKPSSSKPLHAAHQPGISRLNSKGAPSDSNSESEDDDLGFGDSEYFHDNKYVYPPLAEMTDEDKAISWKPGQRKKKSEKVDSTWNPKSKLFYSPAKEFRPVRQTSRRNTAGSLLNSPLEETPPAGPFTSGGSNESHDEPNTDESNTTAQNGSETAVPSNSKPNCVKPDSNVKEAALPGNYDIQRSYKLNITFHYKFTGGLTKQTIAAQTVRFESLFNTVSSLLGFVSECNGIIISREKIVSSPPGVESVFFNVHLKFTASDSVADDQVDLRLTTCIETLNSTYKGFLDVNAPKIRQGGVTKRNYNLSTLSDKESTCGKRIQLPCCAVGAIIVSSTKCGCLPGFYFTSGISCSRCPVDTYQDEISQTSCKRCSRGKKTFGKTGMTTASNCSDPKDWRILSVQYLPLRVDEYMRDSNPLKLHITAQSYLPFDIQAGTIVANVTVISLAKLKQPFKYYIDQVTQRSSLRSRQRRLSRRIRRDDDDDDDDDEEDQCKGSVEPHNYFCIHRLNGSIRVSQDFVFVDGREYTLSIRVTDSGDSGRTENTRSVTFILRDECKEIRRLYHQTATACHKYVGVSLGGILRCPSISCLQPLFNWQMALSTSSGALREKCSFDPQNMETLRQTYSSCIGPPRVTVHPASLRLKKGATAVLSCNASSPLPVHVTWYKNGQPIPSGNQLVIDNLQNEDQGDYYCKFSTELMSSFSNGALLVIEGVLTSIVSFKIGNRNYQDDLQDPRSSRYKDFQSILQGNLENYLNSRDRAERYQVKLVKLRETFFKVGVDLVIYSTTQEKDLKSYYNRLQNLLVDTAEIGKLMKPLKVSRKSVVMKSATGGLWSKPDASSCKYKSDRTNKLDKIAKTRINRQNVAKVTKEVRDLTSQPDDMNEADAVLIADVITGVVSLEDALNETAQDVVTVVDNVMSMKKEELKEGQRSNSASTKFIHALETMANILPLPDDKSSRRLIASSIAIHSSRANADSFKGMTLAVKQSAVDPEHLNRNSMVTEQLPVADIQTSIALPEDMFEGQDPSTNAVKIGFVIYQNDKFFQPVTPVDDENDRESSSFMSRIVSSSVRNMNFDNLSQPVELVFEPAHELDLEDMKAVCVFWDFSSMGGLGNWSDRGCRLINFEAGRAKCLCDHMTNFAVLFSASGPKTHEEDHAMALSIISYVGCAISLAGLSLTLITYSIFRNLRKTNQQPILMSLCISLMLLLIVFIAGAGRTENLIGCRIVALLLHYLTLSSIMWMGVEGYNMYMSFVQVMATYQSKFMLKASLVAWGLPVLIVAITVSVATNYYGREDVCVLYGVPFQAAQFGPVLVILVINLVIFILAVRSLRNIGTLVSAEKKTTSFQRARTSFAILLLLGLTWMFGALAISRAQIIFDYLFSVFNSLQGCLIFFFHCLRHQEVRNQWKMFMTGRGLLFTTNETDSRARFPVKVFSKGQNYVDGAPNVSVTSHDTGNAKNEMVTYFVDRFPPPMKNRPDIMPAEV</sequence>
<dbReference type="PANTHER" id="PTHR47767">
    <property type="entry name" value="ADHESION G PROTEIN-COUPLED RECEPTOR G7"/>
    <property type="match status" value="1"/>
</dbReference>
<evidence type="ECO:0000256" key="7">
    <source>
        <dbReference type="SAM" id="MobiDB-lite"/>
    </source>
</evidence>
<dbReference type="PROSITE" id="PS51184">
    <property type="entry name" value="JMJC"/>
    <property type="match status" value="1"/>
</dbReference>
<dbReference type="PANTHER" id="PTHR47767:SF1">
    <property type="entry name" value="ADHESION G PROTEIN-COUPLED RECEPTOR G7"/>
    <property type="match status" value="1"/>
</dbReference>
<reference evidence="14" key="2">
    <citation type="journal article" date="2023" name="Science">
        <title>Genomic signatures of disease resistance in endangered staghorn corals.</title>
        <authorList>
            <person name="Vollmer S.V."/>
            <person name="Selwyn J.D."/>
            <person name="Despard B.A."/>
            <person name="Roesel C.L."/>
        </authorList>
    </citation>
    <scope>NUCLEOTIDE SEQUENCE</scope>
    <source>
        <strain evidence="14">K2</strain>
    </source>
</reference>
<dbReference type="SUPFAM" id="SSF82671">
    <property type="entry name" value="SEA domain"/>
    <property type="match status" value="1"/>
</dbReference>
<dbReference type="Gene3D" id="3.30.70.960">
    <property type="entry name" value="SEA domain"/>
    <property type="match status" value="1"/>
</dbReference>
<dbReference type="Gene3D" id="2.60.120.650">
    <property type="entry name" value="Cupin"/>
    <property type="match status" value="1"/>
</dbReference>
<dbReference type="InterPro" id="IPR000082">
    <property type="entry name" value="SEA_dom"/>
</dbReference>
<evidence type="ECO:0000259" key="11">
    <source>
        <dbReference type="PROSITE" id="PS50261"/>
    </source>
</evidence>
<dbReference type="InterPro" id="IPR036179">
    <property type="entry name" value="Ig-like_dom_sf"/>
</dbReference>
<dbReference type="GO" id="GO:0007166">
    <property type="term" value="P:cell surface receptor signaling pathway"/>
    <property type="evidence" value="ECO:0007669"/>
    <property type="project" value="InterPro"/>
</dbReference>
<comment type="caution">
    <text evidence="14">The sequence shown here is derived from an EMBL/GenBank/DDBJ whole genome shotgun (WGS) entry which is preliminary data.</text>
</comment>
<dbReference type="GO" id="GO:0004930">
    <property type="term" value="F:G protein-coupled receptor activity"/>
    <property type="evidence" value="ECO:0007669"/>
    <property type="project" value="InterPro"/>
</dbReference>
<evidence type="ECO:0000259" key="12">
    <source>
        <dbReference type="PROSITE" id="PS50835"/>
    </source>
</evidence>
<dbReference type="SUPFAM" id="SSF51197">
    <property type="entry name" value="Clavaminate synthase-like"/>
    <property type="match status" value="1"/>
</dbReference>
<dbReference type="InterPro" id="IPR000203">
    <property type="entry name" value="GPS"/>
</dbReference>
<evidence type="ECO:0000256" key="6">
    <source>
        <dbReference type="ARBA" id="ARBA00023157"/>
    </source>
</evidence>
<accession>A0AAD9R1G1</accession>
<feature type="region of interest" description="Disordered" evidence="7">
    <location>
        <begin position="399"/>
        <end position="458"/>
    </location>
</feature>
<feature type="transmembrane region" description="Helical" evidence="8">
    <location>
        <begin position="1958"/>
        <end position="1981"/>
    </location>
</feature>
<feature type="compositionally biased region" description="Basic residues" evidence="7">
    <location>
        <begin position="1163"/>
        <end position="1172"/>
    </location>
</feature>
<dbReference type="PROSITE" id="PS50221">
    <property type="entry name" value="GAIN_B"/>
    <property type="match status" value="1"/>
</dbReference>
<keyword evidence="15" id="KW-1185">Reference proteome</keyword>
<dbReference type="InterPro" id="IPR046338">
    <property type="entry name" value="GAIN_dom_sf"/>
</dbReference>
<dbReference type="CDD" id="cd15040">
    <property type="entry name" value="7tmB2_Adhesion"/>
    <property type="match status" value="1"/>
</dbReference>
<dbReference type="Pfam" id="PF00002">
    <property type="entry name" value="7tm_2"/>
    <property type="match status" value="1"/>
</dbReference>
<feature type="domain" description="JmjC" evidence="13">
    <location>
        <begin position="152"/>
        <end position="312"/>
    </location>
</feature>
<dbReference type="SMART" id="SM00409">
    <property type="entry name" value="IG"/>
    <property type="match status" value="1"/>
</dbReference>
<comment type="subcellular location">
    <subcellularLocation>
        <location evidence="1">Membrane</location>
        <topology evidence="1">Multi-pass membrane protein</topology>
    </subcellularLocation>
</comment>
<feature type="transmembrane region" description="Helical" evidence="8">
    <location>
        <begin position="1856"/>
        <end position="1878"/>
    </location>
</feature>
<reference evidence="14" key="1">
    <citation type="journal article" date="2023" name="G3 (Bethesda)">
        <title>Whole genome assembly and annotation of the endangered Caribbean coral Acropora cervicornis.</title>
        <authorList>
            <person name="Selwyn J.D."/>
            <person name="Vollmer S.V."/>
        </authorList>
    </citation>
    <scope>NUCLEOTIDE SEQUENCE</scope>
    <source>
        <strain evidence="14">K2</strain>
    </source>
</reference>
<evidence type="ECO:0000313" key="15">
    <source>
        <dbReference type="Proteomes" id="UP001249851"/>
    </source>
</evidence>
<evidence type="ECO:0000256" key="5">
    <source>
        <dbReference type="ARBA" id="ARBA00023136"/>
    </source>
</evidence>
<feature type="domain" description="GAIN-B" evidence="10">
    <location>
        <begin position="1680"/>
        <end position="1844"/>
    </location>
</feature>
<dbReference type="PROSITE" id="PS50024">
    <property type="entry name" value="SEA"/>
    <property type="match status" value="1"/>
</dbReference>
<feature type="region of interest" description="Disordered" evidence="7">
    <location>
        <begin position="585"/>
        <end position="653"/>
    </location>
</feature>
<dbReference type="Gene3D" id="1.20.1070.10">
    <property type="entry name" value="Rhodopsin 7-helix transmembrane proteins"/>
    <property type="match status" value="1"/>
</dbReference>
<evidence type="ECO:0000256" key="3">
    <source>
        <dbReference type="ARBA" id="ARBA00022692"/>
    </source>
</evidence>
<proteinExistence type="inferred from homology"/>
<dbReference type="InterPro" id="IPR036364">
    <property type="entry name" value="SEA_dom_sf"/>
</dbReference>
<evidence type="ECO:0000313" key="14">
    <source>
        <dbReference type="EMBL" id="KAK2571305.1"/>
    </source>
</evidence>
<dbReference type="Pfam" id="PF07699">
    <property type="entry name" value="Ephrin_rec_like"/>
    <property type="match status" value="1"/>
</dbReference>
<evidence type="ECO:0000256" key="4">
    <source>
        <dbReference type="ARBA" id="ARBA00022989"/>
    </source>
</evidence>
<feature type="transmembrane region" description="Helical" evidence="8">
    <location>
        <begin position="2070"/>
        <end position="2092"/>
    </location>
</feature>
<dbReference type="InterPro" id="IPR000832">
    <property type="entry name" value="GPCR_2_secretin-like"/>
</dbReference>
<dbReference type="InterPro" id="IPR003599">
    <property type="entry name" value="Ig_sub"/>
</dbReference>
<dbReference type="InterPro" id="IPR053066">
    <property type="entry name" value="ADGR_G7"/>
</dbReference>
<organism evidence="14 15">
    <name type="scientific">Acropora cervicornis</name>
    <name type="common">Staghorn coral</name>
    <dbReference type="NCBI Taxonomy" id="6130"/>
    <lineage>
        <taxon>Eukaryota</taxon>
        <taxon>Metazoa</taxon>
        <taxon>Cnidaria</taxon>
        <taxon>Anthozoa</taxon>
        <taxon>Hexacorallia</taxon>
        <taxon>Scleractinia</taxon>
        <taxon>Astrocoeniina</taxon>
        <taxon>Acroporidae</taxon>
        <taxon>Acropora</taxon>
    </lineage>
</organism>
<dbReference type="PROSITE" id="PS50835">
    <property type="entry name" value="IG_LIKE"/>
    <property type="match status" value="1"/>
</dbReference>
<dbReference type="InterPro" id="IPR053986">
    <property type="entry name" value="GPR128_GAIN_subdom_B"/>
</dbReference>
<feature type="compositionally biased region" description="Polar residues" evidence="7">
    <location>
        <begin position="798"/>
        <end position="811"/>
    </location>
</feature>
<dbReference type="CDD" id="cd11304">
    <property type="entry name" value="Cadherin_repeat"/>
    <property type="match status" value="1"/>
</dbReference>
<feature type="region of interest" description="Disordered" evidence="7">
    <location>
        <begin position="759"/>
        <end position="868"/>
    </location>
</feature>
<dbReference type="PRINTS" id="PR00249">
    <property type="entry name" value="GPCRSECRETIN"/>
</dbReference>
<dbReference type="Pfam" id="PF13927">
    <property type="entry name" value="Ig_3"/>
    <property type="match status" value="1"/>
</dbReference>
<dbReference type="InterPro" id="IPR013783">
    <property type="entry name" value="Ig-like_fold"/>
</dbReference>
<evidence type="ECO:0000256" key="2">
    <source>
        <dbReference type="ARBA" id="ARBA00007343"/>
    </source>
</evidence>
<keyword evidence="6" id="KW-1015">Disulfide bond</keyword>
<feature type="transmembrane region" description="Helical" evidence="8">
    <location>
        <begin position="1890"/>
        <end position="1908"/>
    </location>
</feature>
<dbReference type="InterPro" id="IPR041070">
    <property type="entry name" value="JHD"/>
</dbReference>
<evidence type="ECO:0000259" key="9">
    <source>
        <dbReference type="PROSITE" id="PS50024"/>
    </source>
</evidence>
<dbReference type="Gene3D" id="1.20.58.1360">
    <property type="match status" value="1"/>
</dbReference>
<dbReference type="SUPFAM" id="SSF48726">
    <property type="entry name" value="Immunoglobulin"/>
    <property type="match status" value="1"/>
</dbReference>
<feature type="domain" description="G-protein coupled receptors family 2 profile 2" evidence="11">
    <location>
        <begin position="1854"/>
        <end position="2094"/>
    </location>
</feature>
<dbReference type="SMART" id="SM00303">
    <property type="entry name" value="GPS"/>
    <property type="match status" value="1"/>
</dbReference>
<dbReference type="InterPro" id="IPR007110">
    <property type="entry name" value="Ig-like_dom"/>
</dbReference>
<feature type="region of interest" description="Disordered" evidence="7">
    <location>
        <begin position="693"/>
        <end position="739"/>
    </location>
</feature>
<dbReference type="InterPro" id="IPR003598">
    <property type="entry name" value="Ig_sub2"/>
</dbReference>
<dbReference type="Gene3D" id="2.60.40.10">
    <property type="entry name" value="Immunoglobulins"/>
    <property type="match status" value="1"/>
</dbReference>
<dbReference type="InterPro" id="IPR011641">
    <property type="entry name" value="Tyr-kin_ephrin_A/B_rcpt-like"/>
</dbReference>
<keyword evidence="5 8" id="KW-0472">Membrane</keyword>
<keyword evidence="3 8" id="KW-0812">Transmembrane</keyword>
<dbReference type="EMBL" id="JARQWQ010000006">
    <property type="protein sequence ID" value="KAK2571305.1"/>
    <property type="molecule type" value="Genomic_DNA"/>
</dbReference>
<dbReference type="SMART" id="SM00558">
    <property type="entry name" value="JmjC"/>
    <property type="match status" value="1"/>
</dbReference>
<comment type="similarity">
    <text evidence="2">Belongs to the G-protein coupled receptor 2 family. Adhesion G-protein coupled receptor (ADGR) subfamily.</text>
</comment>
<evidence type="ECO:0000256" key="8">
    <source>
        <dbReference type="SAM" id="Phobius"/>
    </source>
</evidence>
<name>A0AAD9R1G1_ACRCE</name>
<dbReference type="GO" id="GO:0016020">
    <property type="term" value="C:membrane"/>
    <property type="evidence" value="ECO:0007669"/>
    <property type="project" value="UniProtKB-SubCell"/>
</dbReference>
<keyword evidence="4 8" id="KW-1133">Transmembrane helix</keyword>
<dbReference type="SUPFAM" id="SSF81321">
    <property type="entry name" value="Family A G protein-coupled receptor-like"/>
    <property type="match status" value="1"/>
</dbReference>
<dbReference type="Gene3D" id="2.60.220.50">
    <property type="match status" value="1"/>
</dbReference>
<feature type="transmembrane region" description="Helical" evidence="8">
    <location>
        <begin position="1920"/>
        <end position="1938"/>
    </location>
</feature>
<evidence type="ECO:0000256" key="1">
    <source>
        <dbReference type="ARBA" id="ARBA00004141"/>
    </source>
</evidence>
<dbReference type="InterPro" id="IPR057244">
    <property type="entry name" value="GAIN_B"/>
</dbReference>
<dbReference type="SMART" id="SM00408">
    <property type="entry name" value="IGc2"/>
    <property type="match status" value="1"/>
</dbReference>
<feature type="domain" description="Ig-like" evidence="12">
    <location>
        <begin position="1326"/>
        <end position="1398"/>
    </location>
</feature>
<dbReference type="InterPro" id="IPR003347">
    <property type="entry name" value="JmjC_dom"/>
</dbReference>
<dbReference type="Gene3D" id="2.10.50.10">
    <property type="entry name" value="Tumor Necrosis Factor Receptor, subunit A, domain 2"/>
    <property type="match status" value="1"/>
</dbReference>
<protein>
    <submittedName>
        <fullName evidence="14">Lysine-specific demethylase 7A</fullName>
    </submittedName>
</protein>
<feature type="compositionally biased region" description="Polar residues" evidence="7">
    <location>
        <begin position="838"/>
        <end position="858"/>
    </location>
</feature>
<dbReference type="Pfam" id="PF22261">
    <property type="entry name" value="GPR128_GAIN_subdom_B"/>
    <property type="match status" value="1"/>
</dbReference>
<dbReference type="PROSITE" id="PS50261">
    <property type="entry name" value="G_PROTEIN_RECEP_F2_4"/>
    <property type="match status" value="1"/>
</dbReference>
<feature type="domain" description="SEA" evidence="9">
    <location>
        <begin position="1407"/>
        <end position="1525"/>
    </location>
</feature>
<feature type="compositionally biased region" description="Low complexity" evidence="7">
    <location>
        <begin position="587"/>
        <end position="612"/>
    </location>
</feature>
<dbReference type="Pfam" id="PF26588">
    <property type="entry name" value="GAIN_ADGRA3"/>
    <property type="match status" value="1"/>
</dbReference>
<dbReference type="InterPro" id="IPR017981">
    <property type="entry name" value="GPCR_2-like_7TM"/>
</dbReference>
<dbReference type="Proteomes" id="UP001249851">
    <property type="component" value="Unassembled WGS sequence"/>
</dbReference>
<dbReference type="SMART" id="SM01411">
    <property type="entry name" value="Ephrin_rec_like"/>
    <property type="match status" value="1"/>
</dbReference>
<dbReference type="InterPro" id="IPR058808">
    <property type="entry name" value="GAIN_ADGRA2/3"/>
</dbReference>
<feature type="transmembrane region" description="Helical" evidence="8">
    <location>
        <begin position="2045"/>
        <end position="2064"/>
    </location>
</feature>
<dbReference type="Pfam" id="PF01825">
    <property type="entry name" value="GPS"/>
    <property type="match status" value="1"/>
</dbReference>
<feature type="transmembrane region" description="Helical" evidence="8">
    <location>
        <begin position="2001"/>
        <end position="2024"/>
    </location>
</feature>
<feature type="compositionally biased region" description="Acidic residues" evidence="7">
    <location>
        <begin position="1176"/>
        <end position="1186"/>
    </location>
</feature>
<gene>
    <name evidence="14" type="ORF">P5673_003885</name>
</gene>
<dbReference type="Pfam" id="PF02373">
    <property type="entry name" value="JmjC"/>
    <property type="match status" value="1"/>
</dbReference>